<keyword evidence="1" id="KW-0805">Transcription regulation</keyword>
<reference evidence="5 6" key="1">
    <citation type="submission" date="2024-02" db="EMBL/GenBank/DDBJ databases">
        <title>Marinospirillum sp. MEB 164 isolated from Lonar lake sediment.</title>
        <authorList>
            <person name="Joshi A."/>
            <person name="Thite S."/>
        </authorList>
    </citation>
    <scope>NUCLEOTIDE SEQUENCE [LARGE SCALE GENOMIC DNA]</scope>
    <source>
        <strain evidence="5 6">MEB164</strain>
    </source>
</reference>
<dbReference type="EMBL" id="JBANFI010000005">
    <property type="protein sequence ID" value="MFK7161384.1"/>
    <property type="molecule type" value="Genomic_DNA"/>
</dbReference>
<dbReference type="InterPro" id="IPR036390">
    <property type="entry name" value="WH_DNA-bd_sf"/>
</dbReference>
<comment type="caution">
    <text evidence="5">The sequence shown here is derived from an EMBL/GenBank/DDBJ whole genome shotgun (WGS) entry which is preliminary data.</text>
</comment>
<dbReference type="SUPFAM" id="SSF46785">
    <property type="entry name" value="Winged helix' DNA-binding domain"/>
    <property type="match status" value="1"/>
</dbReference>
<dbReference type="InterPro" id="IPR051081">
    <property type="entry name" value="HTH_MetalResp_TranReg"/>
</dbReference>
<dbReference type="InterPro" id="IPR036388">
    <property type="entry name" value="WH-like_DNA-bd_sf"/>
</dbReference>
<evidence type="ECO:0000256" key="1">
    <source>
        <dbReference type="ARBA" id="ARBA00023015"/>
    </source>
</evidence>
<dbReference type="Proteomes" id="UP001621714">
    <property type="component" value="Unassembled WGS sequence"/>
</dbReference>
<dbReference type="SMART" id="SM00418">
    <property type="entry name" value="HTH_ARSR"/>
    <property type="match status" value="1"/>
</dbReference>
<evidence type="ECO:0000256" key="3">
    <source>
        <dbReference type="ARBA" id="ARBA00023163"/>
    </source>
</evidence>
<evidence type="ECO:0000259" key="4">
    <source>
        <dbReference type="PROSITE" id="PS50987"/>
    </source>
</evidence>
<protein>
    <submittedName>
        <fullName evidence="5">Metalloregulator ArsR/SmtB family transcription factor</fullName>
    </submittedName>
</protein>
<keyword evidence="6" id="KW-1185">Reference proteome</keyword>
<keyword evidence="3" id="KW-0804">Transcription</keyword>
<gene>
    <name evidence="5" type="ORF">V6U78_10085</name>
</gene>
<dbReference type="PANTHER" id="PTHR33154">
    <property type="entry name" value="TRANSCRIPTIONAL REGULATOR, ARSR FAMILY"/>
    <property type="match status" value="1"/>
</dbReference>
<accession>A0ABW8PYM9</accession>
<dbReference type="InterPro" id="IPR001845">
    <property type="entry name" value="HTH_ArsR_DNA-bd_dom"/>
</dbReference>
<dbReference type="Gene3D" id="1.10.10.10">
    <property type="entry name" value="Winged helix-like DNA-binding domain superfamily/Winged helix DNA-binding domain"/>
    <property type="match status" value="1"/>
</dbReference>
<organism evidence="5 6">
    <name type="scientific">Marinospirillum alkalitolerans</name>
    <dbReference type="NCBI Taxonomy" id="3123374"/>
    <lineage>
        <taxon>Bacteria</taxon>
        <taxon>Pseudomonadati</taxon>
        <taxon>Pseudomonadota</taxon>
        <taxon>Gammaproteobacteria</taxon>
        <taxon>Oceanospirillales</taxon>
        <taxon>Oceanospirillaceae</taxon>
        <taxon>Marinospirillum</taxon>
    </lineage>
</organism>
<dbReference type="NCBIfam" id="NF033788">
    <property type="entry name" value="HTH_metalloreg"/>
    <property type="match status" value="1"/>
</dbReference>
<evidence type="ECO:0000313" key="6">
    <source>
        <dbReference type="Proteomes" id="UP001621714"/>
    </source>
</evidence>
<proteinExistence type="predicted"/>
<evidence type="ECO:0000256" key="2">
    <source>
        <dbReference type="ARBA" id="ARBA00023125"/>
    </source>
</evidence>
<dbReference type="PROSITE" id="PS50987">
    <property type="entry name" value="HTH_ARSR_2"/>
    <property type="match status" value="1"/>
</dbReference>
<sequence>MNKATHLPQEQTSGLTDELRANAQQATRLLKALANENRLMILCHLDGRELSVTELNQCLDLSQSALSQHLAVLRRDNLVSTRRESQTIYYSLKGEEAKRIISTLHDMYCRS</sequence>
<name>A0ABW8PYM9_9GAMM</name>
<dbReference type="PANTHER" id="PTHR33154:SF28">
    <property type="entry name" value="HTH-TYPE TRANSCRIPTIONAL REGULATOR YGAV-RELATED"/>
    <property type="match status" value="1"/>
</dbReference>
<dbReference type="Pfam" id="PF01022">
    <property type="entry name" value="HTH_5"/>
    <property type="match status" value="1"/>
</dbReference>
<dbReference type="PRINTS" id="PR00778">
    <property type="entry name" value="HTHARSR"/>
</dbReference>
<dbReference type="InterPro" id="IPR011991">
    <property type="entry name" value="ArsR-like_HTH"/>
</dbReference>
<dbReference type="RefSeq" id="WP_405340083.1">
    <property type="nucleotide sequence ID" value="NZ_JBANFI010000005.1"/>
</dbReference>
<evidence type="ECO:0000313" key="5">
    <source>
        <dbReference type="EMBL" id="MFK7161384.1"/>
    </source>
</evidence>
<keyword evidence="2" id="KW-0238">DNA-binding</keyword>
<feature type="domain" description="HTH arsR-type" evidence="4">
    <location>
        <begin position="19"/>
        <end position="111"/>
    </location>
</feature>
<dbReference type="CDD" id="cd00090">
    <property type="entry name" value="HTH_ARSR"/>
    <property type="match status" value="1"/>
</dbReference>